<dbReference type="SUPFAM" id="SSF56784">
    <property type="entry name" value="HAD-like"/>
    <property type="match status" value="1"/>
</dbReference>
<dbReference type="CDD" id="cd07516">
    <property type="entry name" value="HAD_Pase"/>
    <property type="match status" value="1"/>
</dbReference>
<gene>
    <name evidence="1" type="ORF">M5S13_02050</name>
</gene>
<keyword evidence="2" id="KW-1185">Reference proteome</keyword>
<dbReference type="PANTHER" id="PTHR10000">
    <property type="entry name" value="PHOSPHOSERINE PHOSPHATASE"/>
    <property type="match status" value="1"/>
</dbReference>
<dbReference type="Proteomes" id="UP001347884">
    <property type="component" value="Unassembled WGS sequence"/>
</dbReference>
<dbReference type="EMBL" id="JAMDKF010000003">
    <property type="protein sequence ID" value="MEE6040675.1"/>
    <property type="molecule type" value="Genomic_DNA"/>
</dbReference>
<dbReference type="InterPro" id="IPR023214">
    <property type="entry name" value="HAD_sf"/>
</dbReference>
<proteinExistence type="predicted"/>
<dbReference type="PANTHER" id="PTHR10000:SF8">
    <property type="entry name" value="HAD SUPERFAMILY HYDROLASE-LIKE, TYPE 3"/>
    <property type="match status" value="1"/>
</dbReference>
<protein>
    <submittedName>
        <fullName evidence="1">Cof-type HAD-IIB family hydrolase</fullName>
    </submittedName>
</protein>
<dbReference type="SFLD" id="SFLDS00003">
    <property type="entry name" value="Haloacid_Dehalogenase"/>
    <property type="match status" value="1"/>
</dbReference>
<dbReference type="Gene3D" id="3.30.1240.10">
    <property type="match status" value="1"/>
</dbReference>
<reference evidence="1 2" key="1">
    <citation type="journal article" date="2022" name="Front. Microbiol.">
        <title>Commensal bacteria contribute to the growth of multidrug-resistant Avibacterium paragallinarum in chickens.</title>
        <authorList>
            <person name="Zhu J."/>
            <person name="Chen Y."/>
            <person name="Wu Y."/>
            <person name="Wang Y."/>
            <person name="Zhu K."/>
        </authorList>
    </citation>
    <scope>NUCLEOTIDE SEQUENCE [LARGE SCALE GENOMIC DNA]</scope>
    <source>
        <strain evidence="1 2">AV25</strain>
    </source>
</reference>
<comment type="caution">
    <text evidence="1">The sequence shown here is derived from an EMBL/GenBank/DDBJ whole genome shotgun (WGS) entry which is preliminary data.</text>
</comment>
<sequence>MKNTNGLDKGVNRMAYKMVFSDMDGTLLNSQHQITPATVQSIQRIMQKGIPFIPVSARPPYAILPYMEQLHNENEIVCYSGALILDKNLTALYSITLENTLLPQLEQILAQHPTLSVSYYSHLDWFTTDLDSHWIKQESEITGLRAKEKPQYLSNVHKILLMGEATQIEQIEPLLKQQFPQLSIHRSKKEYLEIMNKAATKANAIQFMAQRAAVDKADIIAFGDNFNDLDMLQYVGLGIAMGNSPEEIKRIAKQITVSNDKDGIAFSLNKLF</sequence>
<dbReference type="NCBIfam" id="TIGR01484">
    <property type="entry name" value="HAD-SF-IIB"/>
    <property type="match status" value="1"/>
</dbReference>
<dbReference type="GO" id="GO:0016787">
    <property type="term" value="F:hydrolase activity"/>
    <property type="evidence" value="ECO:0007669"/>
    <property type="project" value="UniProtKB-KW"/>
</dbReference>
<dbReference type="InterPro" id="IPR000150">
    <property type="entry name" value="Cof"/>
</dbReference>
<evidence type="ECO:0000313" key="2">
    <source>
        <dbReference type="Proteomes" id="UP001347884"/>
    </source>
</evidence>
<organism evidence="1 2">
    <name type="scientific">Avibacterium paragallinarum</name>
    <name type="common">Haemophilus gallinarum</name>
    <dbReference type="NCBI Taxonomy" id="728"/>
    <lineage>
        <taxon>Bacteria</taxon>
        <taxon>Pseudomonadati</taxon>
        <taxon>Pseudomonadota</taxon>
        <taxon>Gammaproteobacteria</taxon>
        <taxon>Pasteurellales</taxon>
        <taxon>Pasteurellaceae</taxon>
        <taxon>Avibacterium</taxon>
    </lineage>
</organism>
<dbReference type="InterPro" id="IPR006379">
    <property type="entry name" value="HAD-SF_hydro_IIB"/>
</dbReference>
<dbReference type="RefSeq" id="WP_226537650.1">
    <property type="nucleotide sequence ID" value="NZ_CP081939.1"/>
</dbReference>
<name>A0ABU7QG22_AVIPA</name>
<dbReference type="NCBIfam" id="TIGR00099">
    <property type="entry name" value="Cof-subfamily"/>
    <property type="match status" value="1"/>
</dbReference>
<dbReference type="InterPro" id="IPR036412">
    <property type="entry name" value="HAD-like_sf"/>
</dbReference>
<dbReference type="Gene3D" id="3.40.50.1000">
    <property type="entry name" value="HAD superfamily/HAD-like"/>
    <property type="match status" value="1"/>
</dbReference>
<dbReference type="PROSITE" id="PS01229">
    <property type="entry name" value="COF_2"/>
    <property type="match status" value="1"/>
</dbReference>
<dbReference type="SFLD" id="SFLDG01140">
    <property type="entry name" value="C2.B:_Phosphomannomutase_and_P"/>
    <property type="match status" value="1"/>
</dbReference>
<evidence type="ECO:0000313" key="1">
    <source>
        <dbReference type="EMBL" id="MEE6040675.1"/>
    </source>
</evidence>
<accession>A0ABU7QG22</accession>
<dbReference type="Pfam" id="PF08282">
    <property type="entry name" value="Hydrolase_3"/>
    <property type="match status" value="1"/>
</dbReference>
<keyword evidence="1" id="KW-0378">Hydrolase</keyword>